<keyword evidence="1" id="KW-0479">Metal-binding</keyword>
<dbReference type="InterPro" id="IPR013088">
    <property type="entry name" value="Znf_NHR/GATA"/>
</dbReference>
<dbReference type="SUPFAM" id="SSF57903">
    <property type="entry name" value="FYVE/PHD zinc finger"/>
    <property type="match status" value="2"/>
</dbReference>
<dbReference type="SUPFAM" id="SSF57716">
    <property type="entry name" value="Glucocorticoid receptor-like (DNA-binding domain)"/>
    <property type="match status" value="1"/>
</dbReference>
<sequence>MEFLPATGTPTFDEHGKRNEPLSRVRLAWYYRPSDVSDRTVADCRLLLAAIYSEVCELAQLRARCYVIHRDKISDLAGWKKRPDRFYFQRLFDPWIRKEFEVIQAASVRNLPDNIRETLVERYEYVVAEKEVVPDLTDLLRTCATCETWCAPQETVQCDRCKKFFHMGCNNPPIVAKPSRGYGWTCAPCSREHEEEVDSHKLARHSTPVAPKPKSNAPAPRGRGRPRKDRVQAEKEENLEIRHFKMWPFRYFGQYTVAEDTLDPDDLIFPRAATRVGPKYQVGALPVPGEDPPVDIEERGGDEHTIEVLSRVHEMSPQEVETVKNSLSRNPQLRYNVDWLTEAVKRFSDAWASGREFLTVSMKSSMRLQKWKKHESSYNDRGWSDAELAAFEDAIMAHGAELRLVQEEVPARTMPEVVRFYGHWKNAKLGEENKRIKAARAAGHSLPDKAVVVVAEDDEGSVVAEPMRTHNSCGACRTRESETWWKAPRGLATAVLCDNCGISWRKYADLNIRPMREDPMSKIKPVEKREGTPLAQSTSKRPRTSVSQSTPPPPAVPQIRCSACHKNGPIGKILRCRQCQFRVHPGAYGATVDPSSSESWTCELCANEKNMEASLKPDCLLCPRVRRDPKKKLLYPPSDTFLRACKPTEGQAWCHVLCSVFIPEVTFTDASRLRLVEGISTIPQYRWMNTCTLCDSNGGAVVRCSDCPAEYHVSCAWKAGHKFGFEVQQVKSSKRDSTTVIDFKDVSGCLVPQVTCKGHPSNRRQTFGICDTNDVGETALQVYCKHYKQAEIGTTHGLLRKAQRLDAILNTEDADSVDTEGSRAFPDPQCARCRTEFSPNFYPTPPSTPPRDGTPSSGGGGGAGAWLCHRCHFAAEHDDAVMHVAVNGSAPVVTATAVAAANGIVANGVMAS</sequence>
<dbReference type="GO" id="GO:0048189">
    <property type="term" value="C:Lid2 complex"/>
    <property type="evidence" value="ECO:0007669"/>
    <property type="project" value="TreeGrafter"/>
</dbReference>
<evidence type="ECO:0000313" key="9">
    <source>
        <dbReference type="EMBL" id="KIP07131.1"/>
    </source>
</evidence>
<feature type="domain" description="PHD-type" evidence="6">
    <location>
        <begin position="140"/>
        <end position="192"/>
    </location>
</feature>
<evidence type="ECO:0000313" key="10">
    <source>
        <dbReference type="Proteomes" id="UP000053257"/>
    </source>
</evidence>
<evidence type="ECO:0000259" key="6">
    <source>
        <dbReference type="PROSITE" id="PS50016"/>
    </source>
</evidence>
<dbReference type="GO" id="GO:0036205">
    <property type="term" value="P:histone catabolic process"/>
    <property type="evidence" value="ECO:0007669"/>
    <property type="project" value="TreeGrafter"/>
</dbReference>
<proteinExistence type="predicted"/>
<dbReference type="SMART" id="SM00249">
    <property type="entry name" value="PHD"/>
    <property type="match status" value="3"/>
</dbReference>
<dbReference type="Gene3D" id="2.30.30.490">
    <property type="match status" value="1"/>
</dbReference>
<dbReference type="InterPro" id="IPR019786">
    <property type="entry name" value="Zinc_finger_PHD-type_CS"/>
</dbReference>
<dbReference type="Gene3D" id="2.30.30.1150">
    <property type="match status" value="1"/>
</dbReference>
<dbReference type="GO" id="GO:0008270">
    <property type="term" value="F:zinc ion binding"/>
    <property type="evidence" value="ECO:0007669"/>
    <property type="project" value="UniProtKB-KW"/>
</dbReference>
<dbReference type="PANTHER" id="PTHR47672:SF1">
    <property type="entry name" value="E3 UBIQUITIN-PROTEIN LIGASE SNT2"/>
    <property type="match status" value="1"/>
</dbReference>
<evidence type="ECO:0000256" key="5">
    <source>
        <dbReference type="SAM" id="MobiDB-lite"/>
    </source>
</evidence>
<dbReference type="InterPro" id="IPR001025">
    <property type="entry name" value="BAH_dom"/>
</dbReference>
<dbReference type="InterPro" id="IPR001965">
    <property type="entry name" value="Znf_PHD"/>
</dbReference>
<dbReference type="Gene3D" id="3.30.40.10">
    <property type="entry name" value="Zinc/RING finger domain, C3HC4 (zinc finger)"/>
    <property type="match status" value="2"/>
</dbReference>
<dbReference type="PROSITE" id="PS01359">
    <property type="entry name" value="ZF_PHD_1"/>
    <property type="match status" value="1"/>
</dbReference>
<accession>A0A0C3RYE5</accession>
<dbReference type="PROSITE" id="PS51805">
    <property type="entry name" value="EPHD"/>
    <property type="match status" value="1"/>
</dbReference>
<dbReference type="HOGENOM" id="CLU_001514_0_0_1"/>
<dbReference type="SMART" id="SM00401">
    <property type="entry name" value="ZnF_GATA"/>
    <property type="match status" value="1"/>
</dbReference>
<dbReference type="OrthoDB" id="336088at2759"/>
<dbReference type="Pfam" id="PF00628">
    <property type="entry name" value="PHD"/>
    <property type="match status" value="1"/>
</dbReference>
<evidence type="ECO:0000259" key="8">
    <source>
        <dbReference type="PROSITE" id="PS51805"/>
    </source>
</evidence>
<dbReference type="GO" id="GO:0006355">
    <property type="term" value="P:regulation of DNA-templated transcription"/>
    <property type="evidence" value="ECO:0007669"/>
    <property type="project" value="InterPro"/>
</dbReference>
<feature type="domain" description="PHD-type" evidence="8">
    <location>
        <begin position="616"/>
        <end position="746"/>
    </location>
</feature>
<dbReference type="InterPro" id="IPR034732">
    <property type="entry name" value="EPHD"/>
</dbReference>
<reference evidence="9 10" key="1">
    <citation type="journal article" date="2014" name="PLoS Genet.">
        <title>Analysis of the Phlebiopsis gigantea genome, transcriptome and secretome provides insight into its pioneer colonization strategies of wood.</title>
        <authorList>
            <person name="Hori C."/>
            <person name="Ishida T."/>
            <person name="Igarashi K."/>
            <person name="Samejima M."/>
            <person name="Suzuki H."/>
            <person name="Master E."/>
            <person name="Ferreira P."/>
            <person name="Ruiz-Duenas F.J."/>
            <person name="Held B."/>
            <person name="Canessa P."/>
            <person name="Larrondo L.F."/>
            <person name="Schmoll M."/>
            <person name="Druzhinina I.S."/>
            <person name="Kubicek C.P."/>
            <person name="Gaskell J.A."/>
            <person name="Kersten P."/>
            <person name="St John F."/>
            <person name="Glasner J."/>
            <person name="Sabat G."/>
            <person name="Splinter BonDurant S."/>
            <person name="Syed K."/>
            <person name="Yadav J."/>
            <person name="Mgbeahuruike A.C."/>
            <person name="Kovalchuk A."/>
            <person name="Asiegbu F.O."/>
            <person name="Lackner G."/>
            <person name="Hoffmeister D."/>
            <person name="Rencoret J."/>
            <person name="Gutierrez A."/>
            <person name="Sun H."/>
            <person name="Lindquist E."/>
            <person name="Barry K."/>
            <person name="Riley R."/>
            <person name="Grigoriev I.V."/>
            <person name="Henrissat B."/>
            <person name="Kues U."/>
            <person name="Berka R.M."/>
            <person name="Martinez A.T."/>
            <person name="Covert S.F."/>
            <person name="Blanchette R.A."/>
            <person name="Cullen D."/>
        </authorList>
    </citation>
    <scope>NUCLEOTIDE SEQUENCE [LARGE SCALE GENOMIC DNA]</scope>
    <source>
        <strain evidence="9 10">11061_1 CR5-6</strain>
    </source>
</reference>
<keyword evidence="10" id="KW-1185">Reference proteome</keyword>
<dbReference type="InterPro" id="IPR029617">
    <property type="entry name" value="Snt2"/>
</dbReference>
<keyword evidence="2 4" id="KW-0863">Zinc-finger</keyword>
<dbReference type="AlphaFoldDB" id="A0A0C3RYE5"/>
<gene>
    <name evidence="9" type="ORF">PHLGIDRAFT_24205</name>
</gene>
<dbReference type="Pfam" id="PF13832">
    <property type="entry name" value="zf-HC5HC2H_2"/>
    <property type="match status" value="1"/>
</dbReference>
<name>A0A0C3RYE5_PHLG1</name>
<dbReference type="SUPFAM" id="SSF46689">
    <property type="entry name" value="Homeodomain-like"/>
    <property type="match status" value="1"/>
</dbReference>
<feature type="region of interest" description="Disordered" evidence="5">
    <location>
        <begin position="518"/>
        <end position="556"/>
    </location>
</feature>
<organism evidence="9 10">
    <name type="scientific">Phlebiopsis gigantea (strain 11061_1 CR5-6)</name>
    <name type="common">White-rot fungus</name>
    <name type="synonym">Peniophora gigantea</name>
    <dbReference type="NCBI Taxonomy" id="745531"/>
    <lineage>
        <taxon>Eukaryota</taxon>
        <taxon>Fungi</taxon>
        <taxon>Dikarya</taxon>
        <taxon>Basidiomycota</taxon>
        <taxon>Agaricomycotina</taxon>
        <taxon>Agaricomycetes</taxon>
        <taxon>Polyporales</taxon>
        <taxon>Phanerochaetaceae</taxon>
        <taxon>Phlebiopsis</taxon>
    </lineage>
</organism>
<dbReference type="InterPro" id="IPR013083">
    <property type="entry name" value="Znf_RING/FYVE/PHD"/>
</dbReference>
<evidence type="ECO:0000256" key="4">
    <source>
        <dbReference type="PROSITE-ProRule" id="PRU00146"/>
    </source>
</evidence>
<feature type="region of interest" description="Disordered" evidence="5">
    <location>
        <begin position="840"/>
        <end position="861"/>
    </location>
</feature>
<keyword evidence="3" id="KW-0862">Zinc</keyword>
<dbReference type="EMBL" id="KN840503">
    <property type="protein sequence ID" value="KIP07131.1"/>
    <property type="molecule type" value="Genomic_DNA"/>
</dbReference>
<feature type="domain" description="BAH" evidence="7">
    <location>
        <begin position="1"/>
        <end position="103"/>
    </location>
</feature>
<dbReference type="Gene3D" id="1.10.10.60">
    <property type="entry name" value="Homeodomain-like"/>
    <property type="match status" value="1"/>
</dbReference>
<protein>
    <submittedName>
        <fullName evidence="9">Uncharacterized protein</fullName>
    </submittedName>
</protein>
<dbReference type="PROSITE" id="PS50016">
    <property type="entry name" value="ZF_PHD_2"/>
    <property type="match status" value="1"/>
</dbReference>
<dbReference type="CDD" id="cd15571">
    <property type="entry name" value="ePHD"/>
    <property type="match status" value="1"/>
</dbReference>
<feature type="compositionally biased region" description="Polar residues" evidence="5">
    <location>
        <begin position="534"/>
        <end position="549"/>
    </location>
</feature>
<dbReference type="PROSITE" id="PS51038">
    <property type="entry name" value="BAH"/>
    <property type="match status" value="1"/>
</dbReference>
<dbReference type="STRING" id="745531.A0A0C3RYE5"/>
<dbReference type="InterPro" id="IPR043151">
    <property type="entry name" value="BAH_sf"/>
</dbReference>
<dbReference type="PANTHER" id="PTHR47672">
    <property type="entry name" value="E3 UBIQUITIN-PROTEIN LIGASE SNT2"/>
    <property type="match status" value="1"/>
</dbReference>
<evidence type="ECO:0000256" key="1">
    <source>
        <dbReference type="ARBA" id="ARBA00022723"/>
    </source>
</evidence>
<dbReference type="GO" id="GO:0043565">
    <property type="term" value="F:sequence-specific DNA binding"/>
    <property type="evidence" value="ECO:0007669"/>
    <property type="project" value="InterPro"/>
</dbReference>
<dbReference type="Pfam" id="PF01426">
    <property type="entry name" value="BAH"/>
    <property type="match status" value="1"/>
</dbReference>
<feature type="compositionally biased region" description="Basic and acidic residues" evidence="5">
    <location>
        <begin position="518"/>
        <end position="531"/>
    </location>
</feature>
<evidence type="ECO:0000259" key="7">
    <source>
        <dbReference type="PROSITE" id="PS51038"/>
    </source>
</evidence>
<dbReference type="GO" id="GO:0004842">
    <property type="term" value="F:ubiquitin-protein transferase activity"/>
    <property type="evidence" value="ECO:0007669"/>
    <property type="project" value="TreeGrafter"/>
</dbReference>
<feature type="region of interest" description="Disordered" evidence="5">
    <location>
        <begin position="197"/>
        <end position="236"/>
    </location>
</feature>
<dbReference type="InterPro" id="IPR019787">
    <property type="entry name" value="Znf_PHD-finger"/>
</dbReference>
<dbReference type="InterPro" id="IPR000679">
    <property type="entry name" value="Znf_GATA"/>
</dbReference>
<dbReference type="Gene3D" id="3.30.50.10">
    <property type="entry name" value="Erythroid Transcription Factor GATA-1, subunit A"/>
    <property type="match status" value="1"/>
</dbReference>
<dbReference type="Proteomes" id="UP000053257">
    <property type="component" value="Unassembled WGS sequence"/>
</dbReference>
<evidence type="ECO:0000256" key="2">
    <source>
        <dbReference type="ARBA" id="ARBA00022771"/>
    </source>
</evidence>
<evidence type="ECO:0000256" key="3">
    <source>
        <dbReference type="ARBA" id="ARBA00022833"/>
    </source>
</evidence>
<dbReference type="InterPro" id="IPR011011">
    <property type="entry name" value="Znf_FYVE_PHD"/>
</dbReference>
<dbReference type="GO" id="GO:0003682">
    <property type="term" value="F:chromatin binding"/>
    <property type="evidence" value="ECO:0007669"/>
    <property type="project" value="InterPro"/>
</dbReference>
<dbReference type="InterPro" id="IPR009057">
    <property type="entry name" value="Homeodomain-like_sf"/>
</dbReference>